<comment type="caution">
    <text evidence="1">The sequence shown here is derived from an EMBL/GenBank/DDBJ whole genome shotgun (WGS) entry which is preliminary data.</text>
</comment>
<protein>
    <submittedName>
        <fullName evidence="1">Uncharacterized protein</fullName>
    </submittedName>
</protein>
<evidence type="ECO:0000313" key="2">
    <source>
        <dbReference type="Proteomes" id="UP000807370"/>
    </source>
</evidence>
<accession>A0ABS0PH08</accession>
<name>A0ABS0PH08_9BRAD</name>
<organism evidence="1 2">
    <name type="scientific">Bradyrhizobium agreste</name>
    <dbReference type="NCBI Taxonomy" id="2751811"/>
    <lineage>
        <taxon>Bacteria</taxon>
        <taxon>Pseudomonadati</taxon>
        <taxon>Pseudomonadota</taxon>
        <taxon>Alphaproteobacteria</taxon>
        <taxon>Hyphomicrobiales</taxon>
        <taxon>Nitrobacteraceae</taxon>
        <taxon>Bradyrhizobium</taxon>
    </lineage>
</organism>
<dbReference type="RefSeq" id="WP_197957851.1">
    <property type="nucleotide sequence ID" value="NZ_JACCHP010000001.1"/>
</dbReference>
<gene>
    <name evidence="1" type="ORF">HZZ13_01175</name>
</gene>
<dbReference type="EMBL" id="JACCHP010000001">
    <property type="protein sequence ID" value="MBH5396428.1"/>
    <property type="molecule type" value="Genomic_DNA"/>
</dbReference>
<keyword evidence="2" id="KW-1185">Reference proteome</keyword>
<dbReference type="PANTHER" id="PTHR40254:SF1">
    <property type="entry name" value="BLR0577 PROTEIN"/>
    <property type="match status" value="1"/>
</dbReference>
<proteinExistence type="predicted"/>
<dbReference type="InterPro" id="IPR052189">
    <property type="entry name" value="L-asp_N-monooxygenase_NS-form"/>
</dbReference>
<sequence>MAPELEGRITQAIYKGQLTLLAVKVIGTEPNAAVWVRYCRRGDVDIRDMQVGAVIHCTGIVKDPRATPNPAVRSLVDRGLARVDPLCIGIDTDADCAIIDRNGIGSRRLFAIGPLTRAAFWEIIAIPDIRNQCAALAARLAKTDSEQPPEPIVSSPASTC</sequence>
<dbReference type="Proteomes" id="UP000807370">
    <property type="component" value="Unassembled WGS sequence"/>
</dbReference>
<evidence type="ECO:0000313" key="1">
    <source>
        <dbReference type="EMBL" id="MBH5396428.1"/>
    </source>
</evidence>
<dbReference type="PANTHER" id="PTHR40254">
    <property type="entry name" value="BLR0577 PROTEIN"/>
    <property type="match status" value="1"/>
</dbReference>
<reference evidence="1 2" key="1">
    <citation type="submission" date="2020-07" db="EMBL/GenBank/DDBJ databases">
        <title>Bradyrhizobium diversity isolated from nodules of indigenous legumes of Western Australia.</title>
        <authorList>
            <person name="Klepa M.S."/>
        </authorList>
    </citation>
    <scope>NUCLEOTIDE SEQUENCE [LARGE SCALE GENOMIC DNA]</scope>
    <source>
        <strain evidence="1 2">CNPSo 4010</strain>
    </source>
</reference>